<dbReference type="EMBL" id="JBHSLD010000007">
    <property type="protein sequence ID" value="MFC5380501.1"/>
    <property type="molecule type" value="Genomic_DNA"/>
</dbReference>
<organism evidence="2 3">
    <name type="scientific">Aquipuribacter nitratireducens</name>
    <dbReference type="NCBI Taxonomy" id="650104"/>
    <lineage>
        <taxon>Bacteria</taxon>
        <taxon>Bacillati</taxon>
        <taxon>Actinomycetota</taxon>
        <taxon>Actinomycetes</taxon>
        <taxon>Micrococcales</taxon>
        <taxon>Intrasporangiaceae</taxon>
        <taxon>Aquipuribacter</taxon>
    </lineage>
</organism>
<evidence type="ECO:0000313" key="3">
    <source>
        <dbReference type="Proteomes" id="UP001596122"/>
    </source>
</evidence>
<dbReference type="Proteomes" id="UP001596122">
    <property type="component" value="Unassembled WGS sequence"/>
</dbReference>
<evidence type="ECO:0000313" key="2">
    <source>
        <dbReference type="EMBL" id="MFC5380501.1"/>
    </source>
</evidence>
<keyword evidence="3" id="KW-1185">Reference proteome</keyword>
<protein>
    <submittedName>
        <fullName evidence="2">DUF3592 domain-containing protein</fullName>
    </submittedName>
</protein>
<accession>A0ABW0GNX0</accession>
<sequence>MLVSLGFLSLLGVVFLLGAVDSVRDERAFEAGVARTTATVLSIDYERRTPVVQLRFETRGGGVVEAATKEFTPPEGDYRLLAEGDSLDVIYQLDAPARVRAVEWSEQYWHAWELGLLGAFFLLLAWGPFAVDMLARVWAAARGSQAEWVNDASAE</sequence>
<feature type="transmembrane region" description="Helical" evidence="1">
    <location>
        <begin position="114"/>
        <end position="135"/>
    </location>
</feature>
<dbReference type="RefSeq" id="WP_340268144.1">
    <property type="nucleotide sequence ID" value="NZ_JBBEOG010000002.1"/>
</dbReference>
<proteinExistence type="predicted"/>
<keyword evidence="1" id="KW-0472">Membrane</keyword>
<evidence type="ECO:0000256" key="1">
    <source>
        <dbReference type="SAM" id="Phobius"/>
    </source>
</evidence>
<keyword evidence="1" id="KW-0812">Transmembrane</keyword>
<reference evidence="3" key="1">
    <citation type="journal article" date="2019" name="Int. J. Syst. Evol. Microbiol.">
        <title>The Global Catalogue of Microorganisms (GCM) 10K type strain sequencing project: providing services to taxonomists for standard genome sequencing and annotation.</title>
        <authorList>
            <consortium name="The Broad Institute Genomics Platform"/>
            <consortium name="The Broad Institute Genome Sequencing Center for Infectious Disease"/>
            <person name="Wu L."/>
            <person name="Ma J."/>
        </authorList>
    </citation>
    <scope>NUCLEOTIDE SEQUENCE [LARGE SCALE GENOMIC DNA]</scope>
    <source>
        <strain evidence="3">CCUG 43114</strain>
    </source>
</reference>
<gene>
    <name evidence="2" type="ORF">ACFPJ6_06845</name>
</gene>
<keyword evidence="1" id="KW-1133">Transmembrane helix</keyword>
<comment type="caution">
    <text evidence="2">The sequence shown here is derived from an EMBL/GenBank/DDBJ whole genome shotgun (WGS) entry which is preliminary data.</text>
</comment>
<name>A0ABW0GNX0_9MICO</name>